<name>A0AAD4XR96_9MAGN</name>
<proteinExistence type="predicted"/>
<evidence type="ECO:0000313" key="2">
    <source>
        <dbReference type="EMBL" id="KAI3940107.1"/>
    </source>
</evidence>
<dbReference type="Proteomes" id="UP001202328">
    <property type="component" value="Unassembled WGS sequence"/>
</dbReference>
<evidence type="ECO:0000313" key="3">
    <source>
        <dbReference type="Proteomes" id="UP001202328"/>
    </source>
</evidence>
<accession>A0AAD4XR96</accession>
<feature type="region of interest" description="Disordered" evidence="1">
    <location>
        <begin position="59"/>
        <end position="80"/>
    </location>
</feature>
<sequence length="80" mass="8765">MTSVKKDPYLKTIIEDIETGGPTVMIRYLNDSEITQKLAQAMGFGVSGGNDVCSVEHNAPNAENIPGSFDDRDLEEFEVD</sequence>
<gene>
    <name evidence="2" type="ORF">MKW98_009213</name>
</gene>
<protein>
    <submittedName>
        <fullName evidence="2">Uncharacterized protein</fullName>
    </submittedName>
</protein>
<reference evidence="2" key="1">
    <citation type="submission" date="2022-04" db="EMBL/GenBank/DDBJ databases">
        <title>A functionally conserved STORR gene fusion in Papaver species that diverged 16.8 million years ago.</title>
        <authorList>
            <person name="Catania T."/>
        </authorList>
    </citation>
    <scope>NUCLEOTIDE SEQUENCE</scope>
    <source>
        <strain evidence="2">S-188037</strain>
    </source>
</reference>
<dbReference type="EMBL" id="JAJJMB010005249">
    <property type="protein sequence ID" value="KAI3940107.1"/>
    <property type="molecule type" value="Genomic_DNA"/>
</dbReference>
<organism evidence="2 3">
    <name type="scientific">Papaver atlanticum</name>
    <dbReference type="NCBI Taxonomy" id="357466"/>
    <lineage>
        <taxon>Eukaryota</taxon>
        <taxon>Viridiplantae</taxon>
        <taxon>Streptophyta</taxon>
        <taxon>Embryophyta</taxon>
        <taxon>Tracheophyta</taxon>
        <taxon>Spermatophyta</taxon>
        <taxon>Magnoliopsida</taxon>
        <taxon>Ranunculales</taxon>
        <taxon>Papaveraceae</taxon>
        <taxon>Papaveroideae</taxon>
        <taxon>Papaver</taxon>
    </lineage>
</organism>
<keyword evidence="3" id="KW-1185">Reference proteome</keyword>
<dbReference type="AlphaFoldDB" id="A0AAD4XR96"/>
<comment type="caution">
    <text evidence="2">The sequence shown here is derived from an EMBL/GenBank/DDBJ whole genome shotgun (WGS) entry which is preliminary data.</text>
</comment>
<evidence type="ECO:0000256" key="1">
    <source>
        <dbReference type="SAM" id="MobiDB-lite"/>
    </source>
</evidence>